<comment type="caution">
    <text evidence="2">The sequence shown here is derived from an EMBL/GenBank/DDBJ whole genome shotgun (WGS) entry which is preliminary data.</text>
</comment>
<evidence type="ECO:0000313" key="2">
    <source>
        <dbReference type="EMBL" id="KAJ8924170.1"/>
    </source>
</evidence>
<dbReference type="Proteomes" id="UP001159042">
    <property type="component" value="Unassembled WGS sequence"/>
</dbReference>
<keyword evidence="1" id="KW-0732">Signal</keyword>
<keyword evidence="3" id="KW-1185">Reference proteome</keyword>
<organism evidence="2 3">
    <name type="scientific">Exocentrus adspersus</name>
    <dbReference type="NCBI Taxonomy" id="1586481"/>
    <lineage>
        <taxon>Eukaryota</taxon>
        <taxon>Metazoa</taxon>
        <taxon>Ecdysozoa</taxon>
        <taxon>Arthropoda</taxon>
        <taxon>Hexapoda</taxon>
        <taxon>Insecta</taxon>
        <taxon>Pterygota</taxon>
        <taxon>Neoptera</taxon>
        <taxon>Endopterygota</taxon>
        <taxon>Coleoptera</taxon>
        <taxon>Polyphaga</taxon>
        <taxon>Cucujiformia</taxon>
        <taxon>Chrysomeloidea</taxon>
        <taxon>Cerambycidae</taxon>
        <taxon>Lamiinae</taxon>
        <taxon>Acanthocinini</taxon>
        <taxon>Exocentrus</taxon>
    </lineage>
</organism>
<dbReference type="SUPFAM" id="SSF47565">
    <property type="entry name" value="Insect pheromone/odorant-binding proteins"/>
    <property type="match status" value="1"/>
</dbReference>
<protein>
    <submittedName>
        <fullName evidence="2">Uncharacterized protein</fullName>
    </submittedName>
</protein>
<dbReference type="InterPro" id="IPR036728">
    <property type="entry name" value="PBP_GOBP_sf"/>
</dbReference>
<feature type="chain" id="PRO_5043742862" evidence="1">
    <location>
        <begin position="17"/>
        <end position="134"/>
    </location>
</feature>
<dbReference type="AlphaFoldDB" id="A0AAV8WDP3"/>
<dbReference type="InterPro" id="IPR006170">
    <property type="entry name" value="PBP/GOBP"/>
</dbReference>
<dbReference type="GO" id="GO:0005549">
    <property type="term" value="F:odorant binding"/>
    <property type="evidence" value="ECO:0007669"/>
    <property type="project" value="InterPro"/>
</dbReference>
<proteinExistence type="predicted"/>
<reference evidence="2 3" key="1">
    <citation type="journal article" date="2023" name="Insect Mol. Biol.">
        <title>Genome sequencing provides insights into the evolution of gene families encoding plant cell wall-degrading enzymes in longhorned beetles.</title>
        <authorList>
            <person name="Shin N.R."/>
            <person name="Okamura Y."/>
            <person name="Kirsch R."/>
            <person name="Pauchet Y."/>
        </authorList>
    </citation>
    <scope>NUCLEOTIDE SEQUENCE [LARGE SCALE GENOMIC DNA]</scope>
    <source>
        <strain evidence="2">EAD_L_NR</strain>
    </source>
</reference>
<gene>
    <name evidence="2" type="ORF">NQ315_006954</name>
</gene>
<sequence>MKTVFVFLCGIAAVMAQNLIIVEEQMLHHIHDECQSDPATYVDHELLHDLAANIDNPQLGAHMLCESTKVGLQKENGQLDVDTIKSKIGLSITDTAKVEALVKECAVQKNTPEKTAINLFLCLDKKGVTYFHGF</sequence>
<name>A0AAV8WDP3_9CUCU</name>
<dbReference type="EMBL" id="JANEYG010000003">
    <property type="protein sequence ID" value="KAJ8924170.1"/>
    <property type="molecule type" value="Genomic_DNA"/>
</dbReference>
<dbReference type="Pfam" id="PF01395">
    <property type="entry name" value="PBP_GOBP"/>
    <property type="match status" value="1"/>
</dbReference>
<dbReference type="Gene3D" id="1.10.238.20">
    <property type="entry name" value="Pheromone/general odorant binding protein domain"/>
    <property type="match status" value="1"/>
</dbReference>
<evidence type="ECO:0000256" key="1">
    <source>
        <dbReference type="SAM" id="SignalP"/>
    </source>
</evidence>
<dbReference type="CDD" id="cd23992">
    <property type="entry name" value="PBP_GOBP"/>
    <property type="match status" value="1"/>
</dbReference>
<accession>A0AAV8WDP3</accession>
<feature type="signal peptide" evidence="1">
    <location>
        <begin position="1"/>
        <end position="16"/>
    </location>
</feature>
<evidence type="ECO:0000313" key="3">
    <source>
        <dbReference type="Proteomes" id="UP001159042"/>
    </source>
</evidence>